<proteinExistence type="predicted"/>
<keyword evidence="4" id="KW-1185">Reference proteome</keyword>
<dbReference type="Proteomes" id="UP001597368">
    <property type="component" value="Unassembled WGS sequence"/>
</dbReference>
<feature type="chain" id="PRO_5047108978" description="Secreted protein" evidence="2">
    <location>
        <begin position="25"/>
        <end position="215"/>
    </location>
</feature>
<dbReference type="RefSeq" id="WP_379581085.1">
    <property type="nucleotide sequence ID" value="NZ_JBHUFV010000079.1"/>
</dbReference>
<name>A0ABW4TDG0_9ACTN</name>
<feature type="region of interest" description="Disordered" evidence="1">
    <location>
        <begin position="33"/>
        <end position="54"/>
    </location>
</feature>
<evidence type="ECO:0000313" key="4">
    <source>
        <dbReference type="Proteomes" id="UP001597368"/>
    </source>
</evidence>
<evidence type="ECO:0008006" key="5">
    <source>
        <dbReference type="Google" id="ProtNLM"/>
    </source>
</evidence>
<accession>A0ABW4TDG0</accession>
<dbReference type="EMBL" id="JBHUFV010000079">
    <property type="protein sequence ID" value="MFD1938995.1"/>
    <property type="molecule type" value="Genomic_DNA"/>
</dbReference>
<sequence length="215" mass="24588">MANLALAGSVSVVLGASLCSAALASPVTEDQFDSSEVEASDPNPHNRPSLRREAHRKCRPRAFFRFHNFRPRNFFIPRTRFVDGPGGTMTATVRRQHRVYFEIEIERIKASDITTTFDRQELVRALANNVNPLIAEEHVVEAGHDYTHEVSKGKYGNLWYRVFGYRVGFSAWRQFEDCRVNRVATGIANVPSRVEGWRYWETVHPTFHGRVLSPK</sequence>
<evidence type="ECO:0000256" key="2">
    <source>
        <dbReference type="SAM" id="SignalP"/>
    </source>
</evidence>
<reference evidence="4" key="1">
    <citation type="journal article" date="2019" name="Int. J. Syst. Evol. Microbiol.">
        <title>The Global Catalogue of Microorganisms (GCM) 10K type strain sequencing project: providing services to taxonomists for standard genome sequencing and annotation.</title>
        <authorList>
            <consortium name="The Broad Institute Genomics Platform"/>
            <consortium name="The Broad Institute Genome Sequencing Center for Infectious Disease"/>
            <person name="Wu L."/>
            <person name="Ma J."/>
        </authorList>
    </citation>
    <scope>NUCLEOTIDE SEQUENCE [LARGE SCALE GENOMIC DNA]</scope>
    <source>
        <strain evidence="4">ICMP 6774ER</strain>
    </source>
</reference>
<feature type="signal peptide" evidence="2">
    <location>
        <begin position="1"/>
        <end position="24"/>
    </location>
</feature>
<protein>
    <recommendedName>
        <fullName evidence="5">Secreted protein</fullName>
    </recommendedName>
</protein>
<keyword evidence="2" id="KW-0732">Signal</keyword>
<evidence type="ECO:0000256" key="1">
    <source>
        <dbReference type="SAM" id="MobiDB-lite"/>
    </source>
</evidence>
<gene>
    <name evidence="3" type="ORF">ACFSKW_46795</name>
</gene>
<organism evidence="3 4">
    <name type="scientific">Nonomuraea mangrovi</name>
    <dbReference type="NCBI Taxonomy" id="2316207"/>
    <lineage>
        <taxon>Bacteria</taxon>
        <taxon>Bacillati</taxon>
        <taxon>Actinomycetota</taxon>
        <taxon>Actinomycetes</taxon>
        <taxon>Streptosporangiales</taxon>
        <taxon>Streptosporangiaceae</taxon>
        <taxon>Nonomuraea</taxon>
    </lineage>
</organism>
<comment type="caution">
    <text evidence="3">The sequence shown here is derived from an EMBL/GenBank/DDBJ whole genome shotgun (WGS) entry which is preliminary data.</text>
</comment>
<evidence type="ECO:0000313" key="3">
    <source>
        <dbReference type="EMBL" id="MFD1938995.1"/>
    </source>
</evidence>